<dbReference type="Gene3D" id="1.20.1260.10">
    <property type="match status" value="1"/>
</dbReference>
<dbReference type="AlphaFoldDB" id="B4D3J5"/>
<dbReference type="GO" id="GO:0045301">
    <property type="term" value="F:tRNA 2-(methylsulfanyl)-N(6)-isopentenyladenosine(37) hydroxylase activity"/>
    <property type="evidence" value="ECO:0007669"/>
    <property type="project" value="InterPro"/>
</dbReference>
<dbReference type="EMBL" id="ABVL01000010">
    <property type="protein sequence ID" value="EDY18825.1"/>
    <property type="molecule type" value="Genomic_DNA"/>
</dbReference>
<dbReference type="PANTHER" id="PTHR42637:SF1">
    <property type="entry name" value="TRNA 2-(METHYLSULFANYL)-N(6)-ISOPENTENYLADENOSINE(37) HYDROXYLASE"/>
    <property type="match status" value="1"/>
</dbReference>
<dbReference type="InterPro" id="IPR012347">
    <property type="entry name" value="Ferritin-like"/>
</dbReference>
<evidence type="ECO:0000313" key="1">
    <source>
        <dbReference type="EMBL" id="EDY18825.1"/>
    </source>
</evidence>
<dbReference type="InParanoid" id="B4D3J5"/>
<dbReference type="eggNOG" id="COG4445">
    <property type="taxonomic scope" value="Bacteria"/>
</dbReference>
<sequence length="190" mass="21939">MLLWREKIPDTWLPQIRANLAPVLLDHAYLERKAATTALNLEKYEELRDHLSELNAIAIEELQHFELVLRLLRERGIPFGHPKRSPWISGMMNAVRKGRKQQVIDHLVVCALIEGRSCEKFQILAEGVRDLDAPLADFYASLVESEGNHYASYLIMARHIDEPEADRRLDFFLDLDAQLIRVPNPSPMLH</sequence>
<dbReference type="PANTHER" id="PTHR42637">
    <property type="entry name" value="TRNA-(MS[2]IO[6]A)-HYDROXYLASE"/>
    <property type="match status" value="1"/>
</dbReference>
<dbReference type="GO" id="GO:0006400">
    <property type="term" value="P:tRNA modification"/>
    <property type="evidence" value="ECO:0007669"/>
    <property type="project" value="InterPro"/>
</dbReference>
<name>B4D3J5_9BACT</name>
<dbReference type="Proteomes" id="UP000005824">
    <property type="component" value="Unassembled WGS sequence"/>
</dbReference>
<dbReference type="STRING" id="497964.CfE428DRAFT_3483"/>
<organism evidence="1 2">
    <name type="scientific">Chthoniobacter flavus Ellin428</name>
    <dbReference type="NCBI Taxonomy" id="497964"/>
    <lineage>
        <taxon>Bacteria</taxon>
        <taxon>Pseudomonadati</taxon>
        <taxon>Verrucomicrobiota</taxon>
        <taxon>Spartobacteria</taxon>
        <taxon>Chthoniobacterales</taxon>
        <taxon>Chthoniobacteraceae</taxon>
        <taxon>Chthoniobacter</taxon>
    </lineage>
</organism>
<comment type="caution">
    <text evidence="1">The sequence shown here is derived from an EMBL/GenBank/DDBJ whole genome shotgun (WGS) entry which is preliminary data.</text>
</comment>
<dbReference type="SUPFAM" id="SSF47240">
    <property type="entry name" value="Ferritin-like"/>
    <property type="match status" value="1"/>
</dbReference>
<protein>
    <submittedName>
        <fullName evidence="1">tRNA-hydroxylase</fullName>
    </submittedName>
</protein>
<dbReference type="InterPro" id="IPR010386">
    <property type="entry name" value="tRNA-Hydrxlase_MiaE"/>
</dbReference>
<gene>
    <name evidence="1" type="ORF">CfE428DRAFT_3483</name>
</gene>
<dbReference type="InterPro" id="IPR009078">
    <property type="entry name" value="Ferritin-like_SF"/>
</dbReference>
<keyword evidence="2" id="KW-1185">Reference proteome</keyword>
<reference evidence="1 2" key="1">
    <citation type="journal article" date="2011" name="J. Bacteriol.">
        <title>Genome sequence of Chthoniobacter flavus Ellin428, an aerobic heterotrophic soil bacterium.</title>
        <authorList>
            <person name="Kant R."/>
            <person name="van Passel M.W."/>
            <person name="Palva A."/>
            <person name="Lucas S."/>
            <person name="Lapidus A."/>
            <person name="Glavina Del Rio T."/>
            <person name="Dalin E."/>
            <person name="Tice H."/>
            <person name="Bruce D."/>
            <person name="Goodwin L."/>
            <person name="Pitluck S."/>
            <person name="Larimer F.W."/>
            <person name="Land M.L."/>
            <person name="Hauser L."/>
            <person name="Sangwan P."/>
            <person name="de Vos W.M."/>
            <person name="Janssen P.H."/>
            <person name="Smidt H."/>
        </authorList>
    </citation>
    <scope>NUCLEOTIDE SEQUENCE [LARGE SCALE GENOMIC DNA]</scope>
    <source>
        <strain evidence="1 2">Ellin428</strain>
    </source>
</reference>
<accession>B4D3J5</accession>
<dbReference type="PIRSF" id="PIRSF020736">
    <property type="entry name" value="MiaE"/>
    <property type="match status" value="1"/>
</dbReference>
<evidence type="ECO:0000313" key="2">
    <source>
        <dbReference type="Proteomes" id="UP000005824"/>
    </source>
</evidence>
<proteinExistence type="predicted"/>
<dbReference type="RefSeq" id="WP_006980808.1">
    <property type="nucleotide sequence ID" value="NZ_ABVL01000010.1"/>
</dbReference>
<dbReference type="Pfam" id="PF06175">
    <property type="entry name" value="MiaE"/>
    <property type="match status" value="1"/>
</dbReference>